<feature type="transmembrane region" description="Helical" evidence="2">
    <location>
        <begin position="6"/>
        <end position="31"/>
    </location>
</feature>
<name>A0A1H2KVC9_9ACTN</name>
<evidence type="ECO:0000313" key="3">
    <source>
        <dbReference type="EMBL" id="SDU72623.1"/>
    </source>
</evidence>
<dbReference type="AlphaFoldDB" id="A0A1H2KVC9"/>
<reference evidence="3 4" key="1">
    <citation type="submission" date="2016-10" db="EMBL/GenBank/DDBJ databases">
        <authorList>
            <person name="de Groot N.N."/>
        </authorList>
    </citation>
    <scope>NUCLEOTIDE SEQUENCE [LARGE SCALE GENOMIC DNA]</scope>
    <source>
        <strain evidence="3 4">DSM 44215</strain>
    </source>
</reference>
<protein>
    <submittedName>
        <fullName evidence="3">SdpI/YhfL protein family protein</fullName>
    </submittedName>
</protein>
<accession>A0A1H2KVC9</accession>
<dbReference type="InterPro" id="IPR025962">
    <property type="entry name" value="SdpI/YhfL"/>
</dbReference>
<dbReference type="EMBL" id="FNLM01000034">
    <property type="protein sequence ID" value="SDU72623.1"/>
    <property type="molecule type" value="Genomic_DNA"/>
</dbReference>
<keyword evidence="2" id="KW-0472">Membrane</keyword>
<evidence type="ECO:0000313" key="4">
    <source>
        <dbReference type="Proteomes" id="UP000183180"/>
    </source>
</evidence>
<feature type="region of interest" description="Disordered" evidence="1">
    <location>
        <begin position="138"/>
        <end position="157"/>
    </location>
</feature>
<organism evidence="3 4">
    <name type="scientific">Gordonia westfalica</name>
    <dbReference type="NCBI Taxonomy" id="158898"/>
    <lineage>
        <taxon>Bacteria</taxon>
        <taxon>Bacillati</taxon>
        <taxon>Actinomycetota</taxon>
        <taxon>Actinomycetes</taxon>
        <taxon>Mycobacteriales</taxon>
        <taxon>Gordoniaceae</taxon>
        <taxon>Gordonia</taxon>
    </lineage>
</organism>
<dbReference type="RefSeq" id="WP_074853212.1">
    <property type="nucleotide sequence ID" value="NZ_FNLM01000034.1"/>
</dbReference>
<evidence type="ECO:0000256" key="1">
    <source>
        <dbReference type="SAM" id="MobiDB-lite"/>
    </source>
</evidence>
<sequence length="176" mass="17490">MLWVVNALSVAVAVLLFALAGLWATVGVRGLRGSLPRNRRLGVRTDETMRSDEAFRVANRVAGPGTLGASLILVLGAVATLAVDGDWSILFGVVALVAALVIIGLVSAIGVRAAATVPAEAEDAGCSCCSGRDEGHGHTAPAGENSGSSDPAADCGTSSCGACSLRGVCASDSAQA</sequence>
<keyword evidence="2" id="KW-1133">Transmembrane helix</keyword>
<dbReference type="STRING" id="158898.SAMN04488548_1343800"/>
<feature type="transmembrane region" description="Helical" evidence="2">
    <location>
        <begin position="89"/>
        <end position="111"/>
    </location>
</feature>
<evidence type="ECO:0000256" key="2">
    <source>
        <dbReference type="SAM" id="Phobius"/>
    </source>
</evidence>
<proteinExistence type="predicted"/>
<gene>
    <name evidence="3" type="ORF">SAMN04488548_1343800</name>
</gene>
<dbReference type="Proteomes" id="UP000183180">
    <property type="component" value="Unassembled WGS sequence"/>
</dbReference>
<dbReference type="Pfam" id="PF13630">
    <property type="entry name" value="SdpI"/>
    <property type="match status" value="1"/>
</dbReference>
<feature type="transmembrane region" description="Helical" evidence="2">
    <location>
        <begin position="61"/>
        <end position="83"/>
    </location>
</feature>
<dbReference type="OrthoDB" id="3697642at2"/>
<keyword evidence="2" id="KW-0812">Transmembrane</keyword>